<evidence type="ECO:0000313" key="1">
    <source>
        <dbReference type="EMBL" id="MBI2876171.1"/>
    </source>
</evidence>
<dbReference type="EMBL" id="JACPRF010000146">
    <property type="protein sequence ID" value="MBI2876171.1"/>
    <property type="molecule type" value="Genomic_DNA"/>
</dbReference>
<comment type="caution">
    <text evidence="1">The sequence shown here is derived from an EMBL/GenBank/DDBJ whole genome shotgun (WGS) entry which is preliminary data.</text>
</comment>
<dbReference type="SUPFAM" id="SSF52540">
    <property type="entry name" value="P-loop containing nucleoside triphosphate hydrolases"/>
    <property type="match status" value="1"/>
</dbReference>
<dbReference type="GO" id="GO:0004672">
    <property type="term" value="F:protein kinase activity"/>
    <property type="evidence" value="ECO:0007669"/>
    <property type="project" value="TreeGrafter"/>
</dbReference>
<dbReference type="Gene3D" id="3.40.50.300">
    <property type="entry name" value="P-loop containing nucleotide triphosphate hydrolases"/>
    <property type="match status" value="1"/>
</dbReference>
<dbReference type="Proteomes" id="UP000769766">
    <property type="component" value="Unassembled WGS sequence"/>
</dbReference>
<dbReference type="PANTHER" id="PTHR30267">
    <property type="entry name" value="PROTEIN KINASE PRKA"/>
    <property type="match status" value="1"/>
</dbReference>
<proteinExistence type="predicted"/>
<accession>A0A932CNF7</accession>
<gene>
    <name evidence="1" type="ORF">HYY20_04755</name>
</gene>
<dbReference type="AlphaFoldDB" id="A0A932CNF7"/>
<feature type="non-terminal residue" evidence="1">
    <location>
        <position position="408"/>
    </location>
</feature>
<dbReference type="FunFam" id="3.40.50.300:FF:000841">
    <property type="entry name" value="Magnesium protoporphyrin chelatase"/>
    <property type="match status" value="1"/>
</dbReference>
<name>A0A932CNF7_UNCTE</name>
<organism evidence="1 2">
    <name type="scientific">Tectimicrobiota bacterium</name>
    <dbReference type="NCBI Taxonomy" id="2528274"/>
    <lineage>
        <taxon>Bacteria</taxon>
        <taxon>Pseudomonadati</taxon>
        <taxon>Nitrospinota/Tectimicrobiota group</taxon>
        <taxon>Candidatus Tectimicrobiota</taxon>
    </lineage>
</organism>
<dbReference type="InterPro" id="IPR027417">
    <property type="entry name" value="P-loop_NTPase"/>
</dbReference>
<protein>
    <submittedName>
        <fullName evidence="1">Magnesium chelatase</fullName>
    </submittedName>
</protein>
<dbReference type="PANTHER" id="PTHR30267:SF2">
    <property type="entry name" value="PROTEIN PRKA"/>
    <property type="match status" value="1"/>
</dbReference>
<sequence>MQRKEWRDIRTLGALRAANYPVLTVKGEMRKNMIERVRRGEELFPGIIGYEETVIPQLQNAILSGQDVIFLGERGQAKSRLIRSLINLLDEEIPVIADCEINDNPHHPICKRCKELVKQQGDEVEISWLPREERYSEKLATPDVTTADLIGEIDPIKVAEGRYLSDELTIHYGLVPRTNRGIFAINELPDLSEKIQVGLFNIMEERDVQIRGFRIRLPLDIYLVASANPEDYTNRGRIITPHKDRNGTEIRTHYPRTIQEEIRIVENERKVFHDEGYQLKMPGFMKEIIAEVTSQARQSPYVNQRSGVSVRMTINNYENIFSNAFRRALKLGEDKVVPRISDLSSIFPSTSGKVELESLEEEKGQQILEDLIKKAIKLVFDRHFKVSSFEAFIARFNSGKKIEVSAEM</sequence>
<evidence type="ECO:0000313" key="2">
    <source>
        <dbReference type="Proteomes" id="UP000769766"/>
    </source>
</evidence>
<reference evidence="1" key="1">
    <citation type="submission" date="2020-07" db="EMBL/GenBank/DDBJ databases">
        <title>Huge and variable diversity of episymbiotic CPR bacteria and DPANN archaea in groundwater ecosystems.</title>
        <authorList>
            <person name="He C.Y."/>
            <person name="Keren R."/>
            <person name="Whittaker M."/>
            <person name="Farag I.F."/>
            <person name="Doudna J."/>
            <person name="Cate J.H.D."/>
            <person name="Banfield J.F."/>
        </authorList>
    </citation>
    <scope>NUCLEOTIDE SEQUENCE</scope>
    <source>
        <strain evidence="1">NC_groundwater_672_Ag_B-0.1um_62_36</strain>
    </source>
</reference>